<reference evidence="2 3" key="1">
    <citation type="submission" date="2019-05" db="EMBL/GenBank/DDBJ databases">
        <title>Emergence of the Ug99 lineage of the wheat stem rust pathogen through somatic hybridization.</title>
        <authorList>
            <person name="Li F."/>
            <person name="Upadhyaya N.M."/>
            <person name="Sperschneider J."/>
            <person name="Matny O."/>
            <person name="Nguyen-Phuc H."/>
            <person name="Mago R."/>
            <person name="Raley C."/>
            <person name="Miller M.E."/>
            <person name="Silverstein K.A.T."/>
            <person name="Henningsen E."/>
            <person name="Hirsch C.D."/>
            <person name="Visser B."/>
            <person name="Pretorius Z.A."/>
            <person name="Steffenson B.J."/>
            <person name="Schwessinger B."/>
            <person name="Dodds P.N."/>
            <person name="Figueroa M."/>
        </authorList>
    </citation>
    <scope>NUCLEOTIDE SEQUENCE [LARGE SCALE GENOMIC DNA]</scope>
    <source>
        <strain evidence="2">21-0</strain>
    </source>
</reference>
<proteinExistence type="predicted"/>
<feature type="region of interest" description="Disordered" evidence="1">
    <location>
        <begin position="1"/>
        <end position="73"/>
    </location>
</feature>
<feature type="compositionally biased region" description="Pro residues" evidence="1">
    <location>
        <begin position="63"/>
        <end position="73"/>
    </location>
</feature>
<protein>
    <submittedName>
        <fullName evidence="2">Uncharacterized protein</fullName>
    </submittedName>
</protein>
<sequence>MISPNHSGLKHPTTVEEGGHEAMPKGRRNSCRGSCKWSDFNHHHHHHHPSSIPPPGDEGSFLPPTPITTPPPL</sequence>
<dbReference type="AlphaFoldDB" id="A0A5B0N6L6"/>
<accession>A0A5B0N6L6</accession>
<evidence type="ECO:0000313" key="3">
    <source>
        <dbReference type="Proteomes" id="UP000324748"/>
    </source>
</evidence>
<evidence type="ECO:0000256" key="1">
    <source>
        <dbReference type="SAM" id="MobiDB-lite"/>
    </source>
</evidence>
<dbReference type="Proteomes" id="UP000324748">
    <property type="component" value="Unassembled WGS sequence"/>
</dbReference>
<keyword evidence="3" id="KW-1185">Reference proteome</keyword>
<organism evidence="2 3">
    <name type="scientific">Puccinia graminis f. sp. tritici</name>
    <dbReference type="NCBI Taxonomy" id="56615"/>
    <lineage>
        <taxon>Eukaryota</taxon>
        <taxon>Fungi</taxon>
        <taxon>Dikarya</taxon>
        <taxon>Basidiomycota</taxon>
        <taxon>Pucciniomycotina</taxon>
        <taxon>Pucciniomycetes</taxon>
        <taxon>Pucciniales</taxon>
        <taxon>Pucciniaceae</taxon>
        <taxon>Puccinia</taxon>
    </lineage>
</organism>
<feature type="compositionally biased region" description="Basic and acidic residues" evidence="1">
    <location>
        <begin position="13"/>
        <end position="24"/>
    </location>
</feature>
<name>A0A5B0N6L6_PUCGR</name>
<evidence type="ECO:0000313" key="2">
    <source>
        <dbReference type="EMBL" id="KAA1084392.1"/>
    </source>
</evidence>
<gene>
    <name evidence="2" type="ORF">PGT21_026476</name>
</gene>
<dbReference type="EMBL" id="VSWC01000118">
    <property type="protein sequence ID" value="KAA1084392.1"/>
    <property type="molecule type" value="Genomic_DNA"/>
</dbReference>
<comment type="caution">
    <text evidence="2">The sequence shown here is derived from an EMBL/GenBank/DDBJ whole genome shotgun (WGS) entry which is preliminary data.</text>
</comment>